<dbReference type="SUPFAM" id="SSF52743">
    <property type="entry name" value="Subtilisin-like"/>
    <property type="match status" value="1"/>
</dbReference>
<feature type="active site" description="Charge relay system" evidence="4 5">
    <location>
        <position position="498"/>
    </location>
</feature>
<dbReference type="PROSITE" id="PS00137">
    <property type="entry name" value="SUBTILASE_HIS"/>
    <property type="match status" value="1"/>
</dbReference>
<evidence type="ECO:0000259" key="6">
    <source>
        <dbReference type="PROSITE" id="PS51829"/>
    </source>
</evidence>
<evidence type="ECO:0000256" key="3">
    <source>
        <dbReference type="ARBA" id="ARBA00022825"/>
    </source>
</evidence>
<dbReference type="CDD" id="cd07498">
    <property type="entry name" value="Peptidases_S8_15"/>
    <property type="match status" value="1"/>
</dbReference>
<dbReference type="InterPro" id="IPR036852">
    <property type="entry name" value="Peptidase_S8/S53_dom_sf"/>
</dbReference>
<feature type="active site" description="Charge relay system" evidence="4 5">
    <location>
        <position position="246"/>
    </location>
</feature>
<evidence type="ECO:0000256" key="1">
    <source>
        <dbReference type="ARBA" id="ARBA00022670"/>
    </source>
</evidence>
<dbReference type="GO" id="GO:0016485">
    <property type="term" value="P:protein processing"/>
    <property type="evidence" value="ECO:0007669"/>
    <property type="project" value="TreeGrafter"/>
</dbReference>
<keyword evidence="8" id="KW-1185">Reference proteome</keyword>
<evidence type="ECO:0000256" key="2">
    <source>
        <dbReference type="ARBA" id="ARBA00022801"/>
    </source>
</evidence>
<dbReference type="InterPro" id="IPR022398">
    <property type="entry name" value="Peptidase_S8_His-AS"/>
</dbReference>
<name>A0AAJ6NUH1_9CYAN</name>
<dbReference type="PROSITE" id="PS51892">
    <property type="entry name" value="SUBTILASE"/>
    <property type="match status" value="1"/>
</dbReference>
<dbReference type="KEGG" id="hbq:QI031_05485"/>
<dbReference type="AlphaFoldDB" id="A0AAJ6NUH1"/>
<dbReference type="InterPro" id="IPR002884">
    <property type="entry name" value="P_dom"/>
</dbReference>
<protein>
    <submittedName>
        <fullName evidence="7">S8 family serine peptidase</fullName>
    </submittedName>
</protein>
<dbReference type="PANTHER" id="PTHR42884:SF14">
    <property type="entry name" value="NEUROENDOCRINE CONVERTASE 1"/>
    <property type="match status" value="1"/>
</dbReference>
<dbReference type="EMBL" id="CP124543">
    <property type="protein sequence ID" value="WGV26953.1"/>
    <property type="molecule type" value="Genomic_DNA"/>
</dbReference>
<dbReference type="Proteomes" id="UP001223520">
    <property type="component" value="Chromosome"/>
</dbReference>
<dbReference type="Pfam" id="PF01483">
    <property type="entry name" value="P_proprotein"/>
    <property type="match status" value="1"/>
</dbReference>
<dbReference type="PROSITE" id="PS00138">
    <property type="entry name" value="SUBTILASE_SER"/>
    <property type="match status" value="1"/>
</dbReference>
<comment type="similarity">
    <text evidence="5">Belongs to the peptidase S8 family.</text>
</comment>
<evidence type="ECO:0000313" key="8">
    <source>
        <dbReference type="Proteomes" id="UP001223520"/>
    </source>
</evidence>
<dbReference type="InterPro" id="IPR000209">
    <property type="entry name" value="Peptidase_S8/S53_dom"/>
</dbReference>
<dbReference type="SUPFAM" id="SSF49785">
    <property type="entry name" value="Galactose-binding domain-like"/>
    <property type="match status" value="1"/>
</dbReference>
<keyword evidence="2 5" id="KW-0378">Hydrolase</keyword>
<dbReference type="Gene3D" id="2.60.120.260">
    <property type="entry name" value="Galactose-binding domain-like"/>
    <property type="match status" value="1"/>
</dbReference>
<dbReference type="PANTHER" id="PTHR42884">
    <property type="entry name" value="PROPROTEIN CONVERTASE SUBTILISIN/KEXIN-RELATED"/>
    <property type="match status" value="1"/>
</dbReference>
<dbReference type="InterPro" id="IPR015500">
    <property type="entry name" value="Peptidase_S8_subtilisin-rel"/>
</dbReference>
<organism evidence="7 8">
    <name type="scientific">Halotia branconii CENA392</name>
    <dbReference type="NCBI Taxonomy" id="1539056"/>
    <lineage>
        <taxon>Bacteria</taxon>
        <taxon>Bacillati</taxon>
        <taxon>Cyanobacteriota</taxon>
        <taxon>Cyanophyceae</taxon>
        <taxon>Nostocales</taxon>
        <taxon>Nodulariaceae</taxon>
        <taxon>Halotia</taxon>
    </lineage>
</organism>
<dbReference type="InterPro" id="IPR008979">
    <property type="entry name" value="Galactose-bd-like_sf"/>
</dbReference>
<dbReference type="InterPro" id="IPR023828">
    <property type="entry name" value="Peptidase_S8_Ser-AS"/>
</dbReference>
<feature type="domain" description="P/Homo B" evidence="6">
    <location>
        <begin position="582"/>
        <end position="707"/>
    </location>
</feature>
<dbReference type="Pfam" id="PF00082">
    <property type="entry name" value="Peptidase_S8"/>
    <property type="match status" value="1"/>
</dbReference>
<dbReference type="InterPro" id="IPR034054">
    <property type="entry name" value="Pep_S8_PrcA"/>
</dbReference>
<dbReference type="RefSeq" id="WP_281484197.1">
    <property type="nucleotide sequence ID" value="NZ_CP124543.1"/>
</dbReference>
<keyword evidence="3 5" id="KW-0720">Serine protease</keyword>
<dbReference type="PROSITE" id="PS51829">
    <property type="entry name" value="P_HOMO_B"/>
    <property type="match status" value="1"/>
</dbReference>
<gene>
    <name evidence="7" type="ORF">QI031_05485</name>
</gene>
<keyword evidence="1 5" id="KW-0645">Protease</keyword>
<evidence type="ECO:0000313" key="7">
    <source>
        <dbReference type="EMBL" id="WGV26953.1"/>
    </source>
</evidence>
<accession>A0AAJ6NUH1</accession>
<reference evidence="7 8" key="1">
    <citation type="journal article" date="2023" name="Limnol Oceanogr Lett">
        <title>Environmental adaptations by the intertidal Antarctic cyanobacterium Halotia branconii CENA392 as revealed using long-read genome sequencing.</title>
        <authorList>
            <person name="Dextro R.B."/>
            <person name="Delbaje E."/>
            <person name="Freitas P.N.N."/>
            <person name="Geraldes V."/>
            <person name="Pinto E."/>
            <person name="Long P.F."/>
            <person name="Fiore M.F."/>
        </authorList>
    </citation>
    <scope>NUCLEOTIDE SEQUENCE [LARGE SCALE GENOMIC DNA]</scope>
    <source>
        <strain evidence="7 8">CENA392</strain>
    </source>
</reference>
<dbReference type="PRINTS" id="PR00723">
    <property type="entry name" value="SUBTILISIN"/>
</dbReference>
<evidence type="ECO:0000256" key="4">
    <source>
        <dbReference type="PIRSR" id="PIRSR615500-1"/>
    </source>
</evidence>
<proteinExistence type="inferred from homology"/>
<feature type="active site" description="Charge relay system" evidence="4 5">
    <location>
        <position position="284"/>
    </location>
</feature>
<dbReference type="GO" id="GO:0004252">
    <property type="term" value="F:serine-type endopeptidase activity"/>
    <property type="evidence" value="ECO:0007669"/>
    <property type="project" value="UniProtKB-UniRule"/>
</dbReference>
<dbReference type="GO" id="GO:0016020">
    <property type="term" value="C:membrane"/>
    <property type="evidence" value="ECO:0007669"/>
    <property type="project" value="TreeGrafter"/>
</dbReference>
<dbReference type="Gene3D" id="3.40.50.200">
    <property type="entry name" value="Peptidase S8/S53 domain"/>
    <property type="match status" value="1"/>
</dbReference>
<evidence type="ECO:0000256" key="5">
    <source>
        <dbReference type="PROSITE-ProRule" id="PRU01240"/>
    </source>
</evidence>
<dbReference type="GO" id="GO:0012505">
    <property type="term" value="C:endomembrane system"/>
    <property type="evidence" value="ECO:0007669"/>
    <property type="project" value="UniProtKB-ARBA"/>
</dbReference>
<dbReference type="GO" id="GO:0005737">
    <property type="term" value="C:cytoplasm"/>
    <property type="evidence" value="ECO:0007669"/>
    <property type="project" value="UniProtKB-ARBA"/>
</dbReference>
<sequence>MNDTYGGLPQRINSSDLPTRGVPASSLGVVLQRGGEELILEKALDRFTIRPTTDFPRQQLSQVSWGIWQRSIPQAQLELFTVAPTQLDLAMSQARADENVAFASHVYTLKNHLGTFIYLNDQITIQFISEVNTAEINAISSTFSLVPQKPVLGIPNTFVFLVSKQATENPIKITNQLQGLKEVLAAEPNILVQSETHYQPRDPLYPQQWYLNHNGGNQLTVGSHISVEKAWDMTRGVRSVVIAVVDDSFDLNHPDFQGAGKIVAPRDLKENDFLPLPSEKDHSHGTACAGIALAEENGTGIVGVAPGCALMPIRSTGFLDDVSIEEIFNWAINKGASVISCSWGASAVYFPLSLRQKAAINLAATKGRNGKGCVIIFAAGNANRPVNGTIYERNWPENILKGNTDWLSGFAVHPDVMAIAASTSLNKKAAYSNWGVNISLCAPSNNASPGMSFQEKGFIFTQPAIATSLNGLGMFTTDQVGTAGYDPSNFTSNFGGTSSATPVVAGVAALVLSANPDLTAQQVKRILQETADKIVDSDPDPQLGLRQGAYDGNGHSQWFGYGKVNAAKAVQTAQQLRGVELAANQQVQIKNNSPVAIPDNNKQGIKSAIAVSQASTVKDIQVTVNITHDFLGDLEIYLIAPNNQQILLQNRTLGRRIDLQTTYTMRSHPVLKQLLSFSTQGRWQLWIIDYAPQDLGKLNSWELVISF</sequence>